<dbReference type="InterPro" id="IPR015158">
    <property type="entry name" value="Bud22_dom"/>
</dbReference>
<comment type="function">
    <text evidence="3">May be involved in regulating transcriptional activation of cardiac genes during the aging process. May play a role in biosynthesis and/or processing of SLC2A4 in adipose cells.</text>
</comment>
<evidence type="ECO:0000313" key="9">
    <source>
        <dbReference type="Proteomes" id="UP001044222"/>
    </source>
</evidence>
<feature type="compositionally biased region" description="Basic and acidic residues" evidence="6">
    <location>
        <begin position="527"/>
        <end position="537"/>
    </location>
</feature>
<feature type="compositionally biased region" description="Acidic residues" evidence="6">
    <location>
        <begin position="342"/>
        <end position="361"/>
    </location>
</feature>
<keyword evidence="2 5" id="KW-0175">Coiled coil</keyword>
<feature type="region of interest" description="Disordered" evidence="6">
    <location>
        <begin position="139"/>
        <end position="583"/>
    </location>
</feature>
<evidence type="ECO:0000313" key="8">
    <source>
        <dbReference type="EMBL" id="KAG5842427.1"/>
    </source>
</evidence>
<evidence type="ECO:0000256" key="2">
    <source>
        <dbReference type="ARBA" id="ARBA00023054"/>
    </source>
</evidence>
<evidence type="ECO:0000256" key="5">
    <source>
        <dbReference type="SAM" id="Coils"/>
    </source>
</evidence>
<feature type="compositionally biased region" description="Low complexity" evidence="6">
    <location>
        <begin position="500"/>
        <end position="526"/>
    </location>
</feature>
<evidence type="ECO:0000259" key="7">
    <source>
        <dbReference type="Pfam" id="PF09073"/>
    </source>
</evidence>
<feature type="compositionally biased region" description="Acidic residues" evidence="6">
    <location>
        <begin position="199"/>
        <end position="221"/>
    </location>
</feature>
<proteinExistence type="predicted"/>
<feature type="compositionally biased region" description="Basic and acidic residues" evidence="6">
    <location>
        <begin position="297"/>
        <end position="314"/>
    </location>
</feature>
<comment type="caution">
    <text evidence="8">The sequence shown here is derived from an EMBL/GenBank/DDBJ whole genome shotgun (WGS) entry which is preliminary data.</text>
</comment>
<feature type="coiled-coil region" evidence="5">
    <location>
        <begin position="21"/>
        <end position="83"/>
    </location>
</feature>
<evidence type="ECO:0000256" key="6">
    <source>
        <dbReference type="SAM" id="MobiDB-lite"/>
    </source>
</evidence>
<dbReference type="PANTHER" id="PTHR23325">
    <property type="entry name" value="SERUM RESPONSE FACTOR-BINDING"/>
    <property type="match status" value="1"/>
</dbReference>
<organism evidence="8 9">
    <name type="scientific">Anguilla anguilla</name>
    <name type="common">European freshwater eel</name>
    <name type="synonym">Muraena anguilla</name>
    <dbReference type="NCBI Taxonomy" id="7936"/>
    <lineage>
        <taxon>Eukaryota</taxon>
        <taxon>Metazoa</taxon>
        <taxon>Chordata</taxon>
        <taxon>Craniata</taxon>
        <taxon>Vertebrata</taxon>
        <taxon>Euteleostomi</taxon>
        <taxon>Actinopterygii</taxon>
        <taxon>Neopterygii</taxon>
        <taxon>Teleostei</taxon>
        <taxon>Anguilliformes</taxon>
        <taxon>Anguillidae</taxon>
        <taxon>Anguilla</taxon>
    </lineage>
</organism>
<feature type="compositionally biased region" description="Polar residues" evidence="6">
    <location>
        <begin position="321"/>
        <end position="334"/>
    </location>
</feature>
<dbReference type="GO" id="GO:0030490">
    <property type="term" value="P:maturation of SSU-rRNA"/>
    <property type="evidence" value="ECO:0007669"/>
    <property type="project" value="TreeGrafter"/>
</dbReference>
<feature type="domain" description="Bud22" evidence="7">
    <location>
        <begin position="504"/>
        <end position="581"/>
    </location>
</feature>
<gene>
    <name evidence="8" type="ORF">ANANG_G00177540</name>
</gene>
<dbReference type="Pfam" id="PF09073">
    <property type="entry name" value="BUD22"/>
    <property type="match status" value="1"/>
</dbReference>
<feature type="compositionally biased region" description="Basic and acidic residues" evidence="6">
    <location>
        <begin position="151"/>
        <end position="168"/>
    </location>
</feature>
<dbReference type="GO" id="GO:0030686">
    <property type="term" value="C:90S preribosome"/>
    <property type="evidence" value="ECO:0007669"/>
    <property type="project" value="TreeGrafter"/>
</dbReference>
<protein>
    <recommendedName>
        <fullName evidence="1">Serum response factor-binding protein 1</fullName>
    </recommendedName>
    <alternativeName>
        <fullName evidence="4">SRF-dependent transcription regulation-associated protein</fullName>
    </alternativeName>
</protein>
<reference evidence="8" key="1">
    <citation type="submission" date="2021-01" db="EMBL/GenBank/DDBJ databases">
        <title>A chromosome-scale assembly of European eel, Anguilla anguilla.</title>
        <authorList>
            <person name="Henkel C."/>
            <person name="Jong-Raadsen S.A."/>
            <person name="Dufour S."/>
            <person name="Weltzien F.-A."/>
            <person name="Palstra A.P."/>
            <person name="Pelster B."/>
            <person name="Spaink H.P."/>
            <person name="Van Den Thillart G.E."/>
            <person name="Jansen H."/>
            <person name="Zahm M."/>
            <person name="Klopp C."/>
            <person name="Cedric C."/>
            <person name="Louis A."/>
            <person name="Berthelot C."/>
            <person name="Parey E."/>
            <person name="Roest Crollius H."/>
            <person name="Montfort J."/>
            <person name="Robinson-Rechavi M."/>
            <person name="Bucao C."/>
            <person name="Bouchez O."/>
            <person name="Gislard M."/>
            <person name="Lluch J."/>
            <person name="Milhes M."/>
            <person name="Lampietro C."/>
            <person name="Lopez Roques C."/>
            <person name="Donnadieu C."/>
            <person name="Braasch I."/>
            <person name="Desvignes T."/>
            <person name="Postlethwait J."/>
            <person name="Bobe J."/>
            <person name="Guiguen Y."/>
            <person name="Dirks R."/>
        </authorList>
    </citation>
    <scope>NUCLEOTIDE SEQUENCE</scope>
    <source>
        <strain evidence="8">Tag_6206</strain>
        <tissue evidence="8">Liver</tissue>
    </source>
</reference>
<dbReference type="EMBL" id="JAFIRN010000009">
    <property type="protein sequence ID" value="KAG5842427.1"/>
    <property type="molecule type" value="Genomic_DNA"/>
</dbReference>
<feature type="compositionally biased region" description="Polar residues" evidence="6">
    <location>
        <begin position="477"/>
        <end position="486"/>
    </location>
</feature>
<dbReference type="Proteomes" id="UP001044222">
    <property type="component" value="Chromosome 9"/>
</dbReference>
<evidence type="ECO:0000256" key="3">
    <source>
        <dbReference type="ARBA" id="ARBA00025646"/>
    </source>
</evidence>
<feature type="compositionally biased region" description="Basic and acidic residues" evidence="6">
    <location>
        <begin position="400"/>
        <end position="410"/>
    </location>
</feature>
<evidence type="ECO:0000256" key="1">
    <source>
        <dbReference type="ARBA" id="ARBA00013459"/>
    </source>
</evidence>
<name>A0A9D3RX03_ANGAN</name>
<feature type="compositionally biased region" description="Basic and acidic residues" evidence="6">
    <location>
        <begin position="222"/>
        <end position="232"/>
    </location>
</feature>
<feature type="compositionally biased region" description="Acidic residues" evidence="6">
    <location>
        <begin position="169"/>
        <end position="192"/>
    </location>
</feature>
<dbReference type="InterPro" id="IPR037393">
    <property type="entry name" value="Bud22/SRFB1"/>
</dbReference>
<dbReference type="GO" id="GO:0005634">
    <property type="term" value="C:nucleus"/>
    <property type="evidence" value="ECO:0007669"/>
    <property type="project" value="TreeGrafter"/>
</dbReference>
<sequence length="583" mass="65293">MLNRLPSFVKSSKPTSKMAEVLNLNNEVVKMRKEIKRARVLIIRKLTRQIVKLKKKKGKEAEVEKNQRRAARLLEEIHAMKDLKPDNVTKIALMKNLSFEKVCKNPDSTLSERATARIATHPQISKRIQEIKAAVEAFKDERKKPAGSKASKPDKPAEDPKMDEVKSDDSEEDEEEEDEKEKEEEEEEEEEEEKKKKEEEEEEVEEEDDDDDRDDGDDGSDVEDKGEQKEEGLGAAKDSSSPTAEEGPTVKMDDDIKVTASKSELMGPPEEAEVQPEEKAQTLIKPQKSLETAFKLENSKTPHTKDKRIQKPTENKPPPQSQSNSKMEIKSSTAKGEKKEEESDLDSSDDEEEKEYFDDSTEERFRKQSSQSEGSDEEDDFFLGKVSKFKKRRTGPGVGEVKKGDGDRNVSRAGAPKGEAEGGCGGEGSGLQDSKAMRMESVFCSTLSGSKGAPGNRGRGPSAISKPHRFQNDRRGQTWTQKSAPFQNRGGGQDRKPMSRFQNQRRGGPRGGPQVQDRGPAAARARPPFEKPRDHRAAPGRASNPSQHAQQALHPSWEASKRRKEQQAQITAFQGKKIKFDDD</sequence>
<dbReference type="PANTHER" id="PTHR23325:SF1">
    <property type="entry name" value="SERUM RESPONSE FACTOR-BINDING PROTEIN 1"/>
    <property type="match status" value="1"/>
</dbReference>
<accession>A0A9D3RX03</accession>
<dbReference type="AlphaFoldDB" id="A0A9D3RX03"/>
<keyword evidence="9" id="KW-1185">Reference proteome</keyword>
<evidence type="ECO:0000256" key="4">
    <source>
        <dbReference type="ARBA" id="ARBA00033254"/>
    </source>
</evidence>